<dbReference type="AlphaFoldDB" id="A0A8C2T7W1"/>
<dbReference type="InterPro" id="IPR051316">
    <property type="entry name" value="Zinc-reg_GTPase_activator"/>
</dbReference>
<dbReference type="GO" id="GO:0005975">
    <property type="term" value="P:carbohydrate metabolic process"/>
    <property type="evidence" value="ECO:0007669"/>
    <property type="project" value="InterPro"/>
</dbReference>
<reference evidence="3" key="2">
    <citation type="submission" date="2025-08" db="UniProtKB">
        <authorList>
            <consortium name="Ensembl"/>
        </authorList>
    </citation>
    <scope>IDENTIFICATION</scope>
</reference>
<dbReference type="Proteomes" id="UP000694412">
    <property type="component" value="Chromosome Z"/>
</dbReference>
<keyword evidence="4" id="KW-1185">Reference proteome</keyword>
<protein>
    <submittedName>
        <fullName evidence="3">Putative COBW domain-containing protein 7</fullName>
    </submittedName>
</protein>
<name>A0A8C2T7W1_COTJA</name>
<evidence type="ECO:0000259" key="2">
    <source>
        <dbReference type="Pfam" id="PF02492"/>
    </source>
</evidence>
<dbReference type="GO" id="GO:0016868">
    <property type="term" value="F:intramolecular phosphotransferase activity"/>
    <property type="evidence" value="ECO:0007669"/>
    <property type="project" value="InterPro"/>
</dbReference>
<evidence type="ECO:0000313" key="3">
    <source>
        <dbReference type="Ensembl" id="ENSCJPP00005008942.1"/>
    </source>
</evidence>
<dbReference type="InterPro" id="IPR003495">
    <property type="entry name" value="CobW/HypB/UreG_nucleotide-bd"/>
</dbReference>
<feature type="compositionally biased region" description="Gly residues" evidence="1">
    <location>
        <begin position="17"/>
        <end position="28"/>
    </location>
</feature>
<proteinExistence type="predicted"/>
<evidence type="ECO:0000313" key="4">
    <source>
        <dbReference type="Proteomes" id="UP000694412"/>
    </source>
</evidence>
<dbReference type="GO" id="GO:0005737">
    <property type="term" value="C:cytoplasm"/>
    <property type="evidence" value="ECO:0007669"/>
    <property type="project" value="TreeGrafter"/>
</dbReference>
<dbReference type="PANTHER" id="PTHR13748:SF31">
    <property type="entry name" value="ZINC-REGULATED GTPASE METALLOPROTEIN ACTIVATOR 1A-RELATED"/>
    <property type="match status" value="1"/>
</dbReference>
<reference evidence="3" key="1">
    <citation type="submission" date="2015-11" db="EMBL/GenBank/DDBJ databases">
        <authorList>
            <consortium name="International Coturnix japonica Genome Analysis Consortium"/>
            <person name="Warren W."/>
            <person name="Burt D.W."/>
            <person name="Antin P.B."/>
            <person name="Lanford R."/>
            <person name="Gros J."/>
            <person name="Wilson R.K."/>
        </authorList>
    </citation>
    <scope>NUCLEOTIDE SEQUENCE [LARGE SCALE GENOMIC DNA]</scope>
</reference>
<dbReference type="InterPro" id="IPR027417">
    <property type="entry name" value="P-loop_NTPase"/>
</dbReference>
<dbReference type="Gene3D" id="3.40.50.300">
    <property type="entry name" value="P-loop containing nucleotide triphosphate hydrolases"/>
    <property type="match status" value="1"/>
</dbReference>
<organism evidence="3 4">
    <name type="scientific">Coturnix japonica</name>
    <name type="common">Japanese quail</name>
    <name type="synonym">Coturnix coturnix japonica</name>
    <dbReference type="NCBI Taxonomy" id="93934"/>
    <lineage>
        <taxon>Eukaryota</taxon>
        <taxon>Metazoa</taxon>
        <taxon>Chordata</taxon>
        <taxon>Craniata</taxon>
        <taxon>Vertebrata</taxon>
        <taxon>Euteleostomi</taxon>
        <taxon>Archelosauria</taxon>
        <taxon>Archosauria</taxon>
        <taxon>Dinosauria</taxon>
        <taxon>Saurischia</taxon>
        <taxon>Theropoda</taxon>
        <taxon>Coelurosauria</taxon>
        <taxon>Aves</taxon>
        <taxon>Neognathae</taxon>
        <taxon>Galloanserae</taxon>
        <taxon>Galliformes</taxon>
        <taxon>Phasianidae</taxon>
        <taxon>Perdicinae</taxon>
        <taxon>Coturnix</taxon>
    </lineage>
</organism>
<feature type="region of interest" description="Disordered" evidence="1">
    <location>
        <begin position="1"/>
        <end position="181"/>
    </location>
</feature>
<evidence type="ECO:0000256" key="1">
    <source>
        <dbReference type="SAM" id="MobiDB-lite"/>
    </source>
</evidence>
<feature type="compositionally biased region" description="Low complexity" evidence="1">
    <location>
        <begin position="61"/>
        <end position="71"/>
    </location>
</feature>
<dbReference type="Ensembl" id="ENSCJPT00005013449.1">
    <property type="protein sequence ID" value="ENSCJPP00005008942.1"/>
    <property type="gene ID" value="ENSCJPG00005007926.1"/>
</dbReference>
<sequence>PRLHEKKREQALSKLGLEGGVPSAGGLPGISLGSSGHPADGTALGSPARPCAQRGAGGAPPNGEGAARPRALPGTPAAPLSHRPPGLRGASRPASVPRGPAVREPEPAPLRRTEPPLFAPPLAPTGSLCEAAAPAVEPRRAGGTGHRYGEEPHPGADGADDALRGPAADGRRGGLRRPTGLLESQRNYLPSFVQSLLSSVDLRDRQGCTMVVGSDGRYLSKTAIEIVVQMAAANGHLTEEKPEGLVNEASRQVALADLVIVNKTDLVSREELNKVRTTVRSINGLVEILETQRSRVDLSNVLDLHAFDSLSGISLQKKLESMKTTDAHLDKDIVTVTLEVLGNIKEENLNLFIQNLLWEKNVKDRTGCTMDVIRLKHLTEEKPEGLVNEHLGMDIKTTFLIIVSDCTVRKIIQN</sequence>
<dbReference type="SUPFAM" id="SSF53738">
    <property type="entry name" value="Phosphoglucomutase, first 3 domains"/>
    <property type="match status" value="1"/>
</dbReference>
<gene>
    <name evidence="3" type="primary">LOC107305936</name>
</gene>
<accession>A0A8C2T7W1</accession>
<dbReference type="InterPro" id="IPR016055">
    <property type="entry name" value="A-D-PHexomutase_a/b/a-I/II/III"/>
</dbReference>
<dbReference type="GeneTree" id="ENSGT00640000091523"/>
<dbReference type="Pfam" id="PF02492">
    <property type="entry name" value="cobW"/>
    <property type="match status" value="1"/>
</dbReference>
<feature type="compositionally biased region" description="Basic and acidic residues" evidence="1">
    <location>
        <begin position="1"/>
        <end position="11"/>
    </location>
</feature>
<reference evidence="3" key="3">
    <citation type="submission" date="2025-09" db="UniProtKB">
        <authorList>
            <consortium name="Ensembl"/>
        </authorList>
    </citation>
    <scope>IDENTIFICATION</scope>
</reference>
<dbReference type="PANTHER" id="PTHR13748">
    <property type="entry name" value="COBW-RELATED"/>
    <property type="match status" value="1"/>
</dbReference>
<feature type="domain" description="CobW/HypB/UreG nucleotide-binding" evidence="2">
    <location>
        <begin position="218"/>
        <end position="289"/>
    </location>
</feature>
<feature type="compositionally biased region" description="Basic and acidic residues" evidence="1">
    <location>
        <begin position="101"/>
        <end position="114"/>
    </location>
</feature>